<dbReference type="AlphaFoldDB" id="A0A6L4WUW9"/>
<evidence type="ECO:0000313" key="4">
    <source>
        <dbReference type="Proteomes" id="UP000472839"/>
    </source>
</evidence>
<dbReference type="RefSeq" id="WP_152189635.1">
    <property type="nucleotide sequence ID" value="NZ_WFKI01000035.1"/>
</dbReference>
<protein>
    <submittedName>
        <fullName evidence="1">Nitrous oxide-stimulated promoter family protein</fullName>
    </submittedName>
</protein>
<organism evidence="1 4">
    <name type="scientific">Poseidonibacter ostreae</name>
    <dbReference type="NCBI Taxonomy" id="2654171"/>
    <lineage>
        <taxon>Bacteria</taxon>
        <taxon>Pseudomonadati</taxon>
        <taxon>Campylobacterota</taxon>
        <taxon>Epsilonproteobacteria</taxon>
        <taxon>Campylobacterales</taxon>
        <taxon>Arcobacteraceae</taxon>
        <taxon>Poseidonibacter</taxon>
    </lineage>
</organism>
<comment type="caution">
    <text evidence="1">The sequence shown here is derived from an EMBL/GenBank/DDBJ whole genome shotgun (WGS) entry which is preliminary data.</text>
</comment>
<dbReference type="NCBIfam" id="NF007718">
    <property type="entry name" value="PRK10410.2-2"/>
    <property type="match status" value="1"/>
</dbReference>
<keyword evidence="3" id="KW-1185">Reference proteome</keyword>
<name>A0A6L4WUW9_9BACT</name>
<dbReference type="EMBL" id="WFKK01000008">
    <property type="protein sequence ID" value="KAB7889958.1"/>
    <property type="molecule type" value="Genomic_DNA"/>
</dbReference>
<dbReference type="Proteomes" id="UP000461010">
    <property type="component" value="Unassembled WGS sequence"/>
</dbReference>
<proteinExistence type="predicted"/>
<dbReference type="Pfam" id="PF11756">
    <property type="entry name" value="YgbA_NO"/>
    <property type="match status" value="1"/>
</dbReference>
<dbReference type="InterPro" id="IPR020483">
    <property type="entry name" value="Uncharacterised_YgbA"/>
</dbReference>
<evidence type="ECO:0000313" key="3">
    <source>
        <dbReference type="Proteomes" id="UP000461010"/>
    </source>
</evidence>
<evidence type="ECO:0000313" key="2">
    <source>
        <dbReference type="EMBL" id="KAB7891472.1"/>
    </source>
</evidence>
<sequence>MTTEKFEIEINTLKRFFEVYCNDKHENQIQKTVNLEYKNEKFSIDLSLCQECHEAINYSFERLDQCPHDIKPRCRTCPSPCYEKSRWKNIAKVMKYAAIKLSLTKMKNKIKNIFS</sequence>
<gene>
    <name evidence="2" type="ORF">GBG18_06855</name>
    <name evidence="1" type="ORF">GBG19_04295</name>
</gene>
<dbReference type="Proteomes" id="UP000472839">
    <property type="component" value="Unassembled WGS sequence"/>
</dbReference>
<reference evidence="3 4" key="1">
    <citation type="submission" date="2019-10" db="EMBL/GenBank/DDBJ databases">
        <title>Poseidonibacter ostreae sp. nov., isolated from the gut of the Ostrea denselamellosa.</title>
        <authorList>
            <person name="Choi A."/>
        </authorList>
    </citation>
    <scope>NUCLEOTIDE SEQUENCE [LARGE SCALE GENOMIC DNA]</scope>
    <source>
        <strain evidence="1 4">SJOD-M-33</strain>
        <strain evidence="2 3">SJOD-M-5</strain>
    </source>
</reference>
<evidence type="ECO:0000313" key="1">
    <source>
        <dbReference type="EMBL" id="KAB7889958.1"/>
    </source>
</evidence>
<dbReference type="EMBL" id="WFKJ01000017">
    <property type="protein sequence ID" value="KAB7891472.1"/>
    <property type="molecule type" value="Genomic_DNA"/>
</dbReference>
<accession>A0A6L4WUW9</accession>